<dbReference type="GeneID" id="125779505"/>
<dbReference type="RefSeq" id="XP_049316820.1">
    <property type="nucleotide sequence ID" value="XM_049460863.1"/>
</dbReference>
<proteinExistence type="predicted"/>
<gene>
    <name evidence="2" type="primary">LOC125779505</name>
</gene>
<reference evidence="2" key="1">
    <citation type="submission" date="2025-08" db="UniProtKB">
        <authorList>
            <consortium name="RefSeq"/>
        </authorList>
    </citation>
    <scope>IDENTIFICATION</scope>
    <source>
        <tissue evidence="2">Adult</tissue>
    </source>
</reference>
<sequence>MESPRDNDVKAKRIRCNPTRRWAAAEEKSLIEFLLENRQLEKPSAQAYYKQFCMANNLTMEWKLVRSKVRNMRVGYNKAMTWEGSTGAGSMSGETIKSTLLKMCTFFYELEDIFGSRVSECAAIEDTMDAEYLDFEGAVETQIAVPIEEPESSQGPDFVNLYFYLYIQLINVTPEVPKNSFKKQPKAL</sequence>
<protein>
    <submittedName>
        <fullName evidence="2">Uncharacterized protein LOC125779505</fullName>
    </submittedName>
</protein>
<accession>A0ABM3K5Q5</accession>
<evidence type="ECO:0000313" key="2">
    <source>
        <dbReference type="RefSeq" id="XP_049316820.1"/>
    </source>
</evidence>
<evidence type="ECO:0000313" key="1">
    <source>
        <dbReference type="Proteomes" id="UP001652620"/>
    </source>
</evidence>
<keyword evidence="1" id="KW-1185">Reference proteome</keyword>
<dbReference type="Proteomes" id="UP001652620">
    <property type="component" value="Chromosome 6"/>
</dbReference>
<organism evidence="1 2">
    <name type="scientific">Bactrocera dorsalis</name>
    <name type="common">Oriental fruit fly</name>
    <name type="synonym">Dacus dorsalis</name>
    <dbReference type="NCBI Taxonomy" id="27457"/>
    <lineage>
        <taxon>Eukaryota</taxon>
        <taxon>Metazoa</taxon>
        <taxon>Ecdysozoa</taxon>
        <taxon>Arthropoda</taxon>
        <taxon>Hexapoda</taxon>
        <taxon>Insecta</taxon>
        <taxon>Pterygota</taxon>
        <taxon>Neoptera</taxon>
        <taxon>Endopterygota</taxon>
        <taxon>Diptera</taxon>
        <taxon>Brachycera</taxon>
        <taxon>Muscomorpha</taxon>
        <taxon>Tephritoidea</taxon>
        <taxon>Tephritidae</taxon>
        <taxon>Bactrocera</taxon>
        <taxon>Bactrocera</taxon>
    </lineage>
</organism>
<name>A0ABM3K5Q5_BACDO</name>